<proteinExistence type="predicted"/>
<protein>
    <submittedName>
        <fullName evidence="1">Uncharacterized protein</fullName>
    </submittedName>
</protein>
<name>A0AAN5HXB6_9BILA</name>
<evidence type="ECO:0000313" key="1">
    <source>
        <dbReference type="EMBL" id="GMR44713.1"/>
    </source>
</evidence>
<reference evidence="2" key="1">
    <citation type="submission" date="2022-10" db="EMBL/GenBank/DDBJ databases">
        <title>Genome assembly of Pristionchus species.</title>
        <authorList>
            <person name="Yoshida K."/>
            <person name="Sommer R.J."/>
        </authorList>
    </citation>
    <scope>NUCLEOTIDE SEQUENCE [LARGE SCALE GENOMIC DNA]</scope>
    <source>
        <strain evidence="2">RS5460</strain>
    </source>
</reference>
<sequence length="87" mass="9894">CGFPRLSIFCCIPSFQANLGSQDPGPLMWNTFDFTYMRCTNGDWVVYMPEDDVLGVNDPAGDPTSWFMYNNIVCLQRDMPPPTSKLF</sequence>
<comment type="caution">
    <text evidence="1">The sequence shown here is derived from an EMBL/GenBank/DDBJ whole genome shotgun (WGS) entry which is preliminary data.</text>
</comment>
<dbReference type="Proteomes" id="UP001328107">
    <property type="component" value="Unassembled WGS sequence"/>
</dbReference>
<accession>A0AAN5HXB6</accession>
<dbReference type="AlphaFoldDB" id="A0AAN5HXB6"/>
<gene>
    <name evidence="1" type="ORF">PMAYCL1PPCAC_14908</name>
</gene>
<dbReference type="EMBL" id="BTRK01000004">
    <property type="protein sequence ID" value="GMR44713.1"/>
    <property type="molecule type" value="Genomic_DNA"/>
</dbReference>
<evidence type="ECO:0000313" key="2">
    <source>
        <dbReference type="Proteomes" id="UP001328107"/>
    </source>
</evidence>
<organism evidence="1 2">
    <name type="scientific">Pristionchus mayeri</name>
    <dbReference type="NCBI Taxonomy" id="1317129"/>
    <lineage>
        <taxon>Eukaryota</taxon>
        <taxon>Metazoa</taxon>
        <taxon>Ecdysozoa</taxon>
        <taxon>Nematoda</taxon>
        <taxon>Chromadorea</taxon>
        <taxon>Rhabditida</taxon>
        <taxon>Rhabditina</taxon>
        <taxon>Diplogasteromorpha</taxon>
        <taxon>Diplogasteroidea</taxon>
        <taxon>Neodiplogasteridae</taxon>
        <taxon>Pristionchus</taxon>
    </lineage>
</organism>
<feature type="non-terminal residue" evidence="1">
    <location>
        <position position="87"/>
    </location>
</feature>
<keyword evidence="2" id="KW-1185">Reference proteome</keyword>
<feature type="non-terminal residue" evidence="1">
    <location>
        <position position="1"/>
    </location>
</feature>